<dbReference type="Gene3D" id="3.40.50.300">
    <property type="entry name" value="P-loop containing nucleotide triphosphate hydrolases"/>
    <property type="match status" value="1"/>
</dbReference>
<keyword evidence="5" id="KW-1185">Reference proteome</keyword>
<protein>
    <recommendedName>
        <fullName evidence="1">RecF/RecN/SMC N-terminal domain-containing protein</fullName>
    </recommendedName>
</protein>
<evidence type="ECO:0000259" key="1">
    <source>
        <dbReference type="Pfam" id="PF02463"/>
    </source>
</evidence>
<evidence type="ECO:0000313" key="5">
    <source>
        <dbReference type="Proteomes" id="UP001515480"/>
    </source>
</evidence>
<dbReference type="PANTHER" id="PTHR43977">
    <property type="entry name" value="STRUCTURAL MAINTENANCE OF CHROMOSOMES PROTEIN 3"/>
    <property type="match status" value="1"/>
</dbReference>
<dbReference type="Pfam" id="PF02463">
    <property type="entry name" value="SMC_N"/>
    <property type="match status" value="1"/>
</dbReference>
<dbReference type="InterPro" id="IPR003395">
    <property type="entry name" value="RecF/RecN/SMC_N"/>
</dbReference>
<organism evidence="2 5">
    <name type="scientific">Prymnesium parvum</name>
    <name type="common">Toxic golden alga</name>
    <dbReference type="NCBI Taxonomy" id="97485"/>
    <lineage>
        <taxon>Eukaryota</taxon>
        <taxon>Haptista</taxon>
        <taxon>Haptophyta</taxon>
        <taxon>Prymnesiophyceae</taxon>
        <taxon>Prymnesiales</taxon>
        <taxon>Prymnesiaceae</taxon>
        <taxon>Prymnesium</taxon>
    </lineage>
</organism>
<feature type="domain" description="RecF/RecN/SMC N-terminal" evidence="1">
    <location>
        <begin position="18"/>
        <end position="98"/>
    </location>
</feature>
<evidence type="ECO:0000313" key="2">
    <source>
        <dbReference type="EMBL" id="KAL1511005.1"/>
    </source>
</evidence>
<name>A0AB34J2C1_PRYPA</name>
<dbReference type="InterPro" id="IPR027417">
    <property type="entry name" value="P-loop_NTPase"/>
</dbReference>
<evidence type="ECO:0000313" key="4">
    <source>
        <dbReference type="EMBL" id="KAL1511017.1"/>
    </source>
</evidence>
<dbReference type="Proteomes" id="UP001515480">
    <property type="component" value="Unassembled WGS sequence"/>
</dbReference>
<accession>A0AB34J2C1</accession>
<gene>
    <name evidence="2" type="ORF">AB1Y20_005830</name>
    <name evidence="3" type="ORF">AB1Y20_005837</name>
    <name evidence="4" type="ORF">AB1Y20_005842</name>
</gene>
<proteinExistence type="predicted"/>
<reference evidence="2 5" key="1">
    <citation type="journal article" date="2024" name="Science">
        <title>Giant polyketide synthase enzymes in the biosynthesis of giant marine polyether toxins.</title>
        <authorList>
            <person name="Fallon T.R."/>
            <person name="Shende V.V."/>
            <person name="Wierzbicki I.H."/>
            <person name="Pendleton A.L."/>
            <person name="Watervoot N.F."/>
            <person name="Auber R.P."/>
            <person name="Gonzalez D.J."/>
            <person name="Wisecaver J.H."/>
            <person name="Moore B.S."/>
        </authorList>
    </citation>
    <scope>NUCLEOTIDE SEQUENCE [LARGE SCALE GENOMIC DNA]</scope>
    <source>
        <strain evidence="2 5">12B1</strain>
    </source>
</reference>
<dbReference type="SUPFAM" id="SSF52540">
    <property type="entry name" value="P-loop containing nucleoside triphosphate hydrolases"/>
    <property type="match status" value="1"/>
</dbReference>
<evidence type="ECO:0000313" key="3">
    <source>
        <dbReference type="EMBL" id="KAL1511012.1"/>
    </source>
</evidence>
<dbReference type="EMBL" id="JBGBPQ010000014">
    <property type="protein sequence ID" value="KAL1511012.1"/>
    <property type="molecule type" value="Genomic_DNA"/>
</dbReference>
<comment type="caution">
    <text evidence="2">The sequence shown here is derived from an EMBL/GenBank/DDBJ whole genome shotgun (WGS) entry which is preliminary data.</text>
</comment>
<dbReference type="AlphaFoldDB" id="A0AB34J2C1"/>
<sequence length="683" mass="74586">MDRVYRADEQRHHSRHFVSEVRIQHFRSFGPEAVVRFFRGFNVLVGANGVGKSNVLDATLFALGQDATQMRLRTWTELSNRSRRGPCAVTVTLSNGIEETRLLAIVKDEANRVLRLNGTVSSVQACYSAHRFPPSSHPATTLSKRRPLPSASHACSQQIRQALQQRGINVESPYLCIRQSAAAALLDSGELGRALLASSFFTSRTAANATSSFSRRLQKEQGVLSRVRADIASLEAMVGKDGEAMRALQEIRALRSRARAVRRSAGALHTQLCHAAAAAREKETAGVASRMARCGREAKQLHEQVEAVGARTQAAREAAEACAAVAATARTVEEEARAAAEDAEAALIHACVQAEETREEQRSWDKARAKEGCALEDVREAESERLRGRLLALRQESLHAEEALQQLGGGEARCEGAGGSVRSPARREILAWVDRAENEAKQGHDASVAAEAYAQTLLREAIEQLQQAATEEVSRLFARCNEATLAAANAALLAPADKLETFQAEEAAAVESVGQSAMEAESAGFHLRLYEDQRGVETLCTAMRLRRIARSPTSFPHSTPPLLRHHCSKVIAGRHLGVRIMATSEEAVRAIERARGKGQALRVWPLDRLRRSDHTKEHTKLQHIYGSRVIPPLSLVDPSPQHTIAIQNAFGRPAVLPNSTFRSILPPHVRLQTAEREGAPASL</sequence>
<dbReference type="EMBL" id="JBGBPQ010000014">
    <property type="protein sequence ID" value="KAL1511017.1"/>
    <property type="molecule type" value="Genomic_DNA"/>
</dbReference>
<dbReference type="EMBL" id="JBGBPQ010000014">
    <property type="protein sequence ID" value="KAL1511005.1"/>
    <property type="molecule type" value="Genomic_DNA"/>
</dbReference>